<organism evidence="2 3">
    <name type="scientific">Theileria parva</name>
    <name type="common">East coast fever infection agent</name>
    <dbReference type="NCBI Taxonomy" id="5875"/>
    <lineage>
        <taxon>Eukaryota</taxon>
        <taxon>Sar</taxon>
        <taxon>Alveolata</taxon>
        <taxon>Apicomplexa</taxon>
        <taxon>Aconoidasida</taxon>
        <taxon>Piroplasmida</taxon>
        <taxon>Theileriidae</taxon>
        <taxon>Theileria</taxon>
    </lineage>
</organism>
<dbReference type="eggNOG" id="ENOG502SHCA">
    <property type="taxonomic scope" value="Eukaryota"/>
</dbReference>
<keyword evidence="3" id="KW-1185">Reference proteome</keyword>
<gene>
    <name evidence="2" type="ordered locus">TP01_0253</name>
</gene>
<evidence type="ECO:0000256" key="1">
    <source>
        <dbReference type="SAM" id="Phobius"/>
    </source>
</evidence>
<feature type="transmembrane region" description="Helical" evidence="1">
    <location>
        <begin position="6"/>
        <end position="28"/>
    </location>
</feature>
<dbReference type="VEuPathDB" id="PiroplasmaDB:TpMuguga_01g00253"/>
<proteinExistence type="predicted"/>
<dbReference type="AlphaFoldDB" id="Q4N961"/>
<evidence type="ECO:0000313" key="2">
    <source>
        <dbReference type="EMBL" id="EAN33497.1"/>
    </source>
</evidence>
<evidence type="ECO:0000313" key="3">
    <source>
        <dbReference type="Proteomes" id="UP000001949"/>
    </source>
</evidence>
<sequence>MPGFGWPLLSFISEGITVGCTCGMFYNVESNYITIRKYNILKYTIVSLMVQIIVNFSCCQLFLVTNRKSSKRFTQALDHPRGSWVDPMSGFGSLGTFPGGPYRGSGFSLTTWMGNMYKNVHTPESANEPAAANMALQIFNMVKGVIQTIIAIIVDTVPPMVLGK</sequence>
<dbReference type="InParanoid" id="Q4N961"/>
<accession>Q4N961</accession>
<dbReference type="EMBL" id="AAGK01000001">
    <property type="protein sequence ID" value="EAN33497.1"/>
    <property type="molecule type" value="Genomic_DNA"/>
</dbReference>
<dbReference type="KEGG" id="tpv:TP01_0253"/>
<dbReference type="RefSeq" id="XP_765780.1">
    <property type="nucleotide sequence ID" value="XM_760687.1"/>
</dbReference>
<name>Q4N961_THEPA</name>
<protein>
    <submittedName>
        <fullName evidence="2">Uncharacterized protein</fullName>
    </submittedName>
</protein>
<dbReference type="GeneID" id="3502418"/>
<feature type="transmembrane region" description="Helical" evidence="1">
    <location>
        <begin position="40"/>
        <end position="63"/>
    </location>
</feature>
<keyword evidence="1" id="KW-0812">Transmembrane</keyword>
<dbReference type="Proteomes" id="UP000001949">
    <property type="component" value="Unassembled WGS sequence"/>
</dbReference>
<reference evidence="2 3" key="1">
    <citation type="journal article" date="2005" name="Science">
        <title>Genome sequence of Theileria parva, a bovine pathogen that transforms lymphocytes.</title>
        <authorList>
            <person name="Gardner M.J."/>
            <person name="Bishop R."/>
            <person name="Shah T."/>
            <person name="de Villiers E.P."/>
            <person name="Carlton J.M."/>
            <person name="Hall N."/>
            <person name="Ren Q."/>
            <person name="Paulsen I.T."/>
            <person name="Pain A."/>
            <person name="Berriman M."/>
            <person name="Wilson R.J.M."/>
            <person name="Sato S."/>
            <person name="Ralph S.A."/>
            <person name="Mann D.J."/>
            <person name="Xiong Z."/>
            <person name="Shallom S.J."/>
            <person name="Weidman J."/>
            <person name="Jiang L."/>
            <person name="Lynn J."/>
            <person name="Weaver B."/>
            <person name="Shoaibi A."/>
            <person name="Domingo A.R."/>
            <person name="Wasawo D."/>
            <person name="Crabtree J."/>
            <person name="Wortman J.R."/>
            <person name="Haas B."/>
            <person name="Angiuoli S.V."/>
            <person name="Creasy T.H."/>
            <person name="Lu C."/>
            <person name="Suh B."/>
            <person name="Silva J.C."/>
            <person name="Utterback T.R."/>
            <person name="Feldblyum T.V."/>
            <person name="Pertea M."/>
            <person name="Allen J."/>
            <person name="Nierman W.C."/>
            <person name="Taracha E.L.N."/>
            <person name="Salzberg S.L."/>
            <person name="White O.R."/>
            <person name="Fitzhugh H.A."/>
            <person name="Morzaria S."/>
            <person name="Venter J.C."/>
            <person name="Fraser C.M."/>
            <person name="Nene V."/>
        </authorList>
    </citation>
    <scope>NUCLEOTIDE SEQUENCE [LARGE SCALE GENOMIC DNA]</scope>
    <source>
        <strain evidence="2 3">Muguga</strain>
    </source>
</reference>
<comment type="caution">
    <text evidence="2">The sequence shown here is derived from an EMBL/GenBank/DDBJ whole genome shotgun (WGS) entry which is preliminary data.</text>
</comment>
<keyword evidence="1" id="KW-1133">Transmembrane helix</keyword>
<keyword evidence="1" id="KW-0472">Membrane</keyword>